<dbReference type="SUPFAM" id="SSF46689">
    <property type="entry name" value="Homeodomain-like"/>
    <property type="match status" value="1"/>
</dbReference>
<feature type="domain" description="HTH tetR-type" evidence="6">
    <location>
        <begin position="85"/>
        <end position="145"/>
    </location>
</feature>
<keyword evidence="8" id="KW-1185">Reference proteome</keyword>
<dbReference type="InterPro" id="IPR000524">
    <property type="entry name" value="Tscrpt_reg_HTH_GntR"/>
</dbReference>
<dbReference type="InterPro" id="IPR009057">
    <property type="entry name" value="Homeodomain-like_sf"/>
</dbReference>
<feature type="DNA-binding region" description="H-T-H motif" evidence="4">
    <location>
        <begin position="108"/>
        <end position="127"/>
    </location>
</feature>
<dbReference type="InterPro" id="IPR004111">
    <property type="entry name" value="Repressor_TetR_C"/>
</dbReference>
<dbReference type="PANTHER" id="PTHR44846:SF17">
    <property type="entry name" value="GNTR-FAMILY TRANSCRIPTIONAL REGULATOR"/>
    <property type="match status" value="1"/>
</dbReference>
<evidence type="ECO:0000256" key="4">
    <source>
        <dbReference type="PROSITE-ProRule" id="PRU00335"/>
    </source>
</evidence>
<dbReference type="InterPro" id="IPR036388">
    <property type="entry name" value="WH-like_DNA-bd_sf"/>
</dbReference>
<sequence>MSVDPPYLRIAAELRRRIASGELAPGDRVPSTRRITQEWGVAMATATKALAALNQEGLVRAVPGVGTVVADPDHSTGRGTSPHQALSRDRVVRAAIALADAEGLGALSMRRVATEFGTSTMALYRHVPSKGELVRLMSEAVFSGGPTGPEPVGWRPRLARELRWLWSQYERHPWLARAMAGLTRPLASPHAMSYTERTLGTLRGLGLTPYGMIHTHLALLGYAQGVAMAVELESQARQDTGMTADEWMAANETRVDSIQLTGEYPVLSTLFGGGDFDLELGALFEFGLERMLDGIERLVEQSVQRSVERAVER</sequence>
<dbReference type="PROSITE" id="PS50977">
    <property type="entry name" value="HTH_TETR_2"/>
    <property type="match status" value="1"/>
</dbReference>
<dbReference type="AlphaFoldDB" id="A0A1U9QR42"/>
<dbReference type="GO" id="GO:0003677">
    <property type="term" value="F:DNA binding"/>
    <property type="evidence" value="ECO:0007669"/>
    <property type="project" value="UniProtKB-UniRule"/>
</dbReference>
<dbReference type="PANTHER" id="PTHR44846">
    <property type="entry name" value="MANNOSYL-D-GLYCERATE TRANSPORT/METABOLISM SYSTEM REPRESSOR MNGR-RELATED"/>
    <property type="match status" value="1"/>
</dbReference>
<protein>
    <submittedName>
        <fullName evidence="7">GntR family transcriptional regulator</fullName>
    </submittedName>
</protein>
<evidence type="ECO:0000256" key="1">
    <source>
        <dbReference type="ARBA" id="ARBA00023015"/>
    </source>
</evidence>
<dbReference type="InterPro" id="IPR036271">
    <property type="entry name" value="Tet_transcr_reg_TetR-rel_C_sf"/>
</dbReference>
<dbReference type="EMBL" id="CP018047">
    <property type="protein sequence ID" value="AQU66726.1"/>
    <property type="molecule type" value="Genomic_DNA"/>
</dbReference>
<dbReference type="Gene3D" id="1.10.10.10">
    <property type="entry name" value="Winged helix-like DNA-binding domain superfamily/Winged helix DNA-binding domain"/>
    <property type="match status" value="1"/>
</dbReference>
<evidence type="ECO:0000256" key="2">
    <source>
        <dbReference type="ARBA" id="ARBA00023125"/>
    </source>
</evidence>
<dbReference type="Pfam" id="PF00392">
    <property type="entry name" value="GntR"/>
    <property type="match status" value="1"/>
</dbReference>
<accession>A0A1U9QR42</accession>
<dbReference type="SMART" id="SM00345">
    <property type="entry name" value="HTH_GNTR"/>
    <property type="match status" value="1"/>
</dbReference>
<dbReference type="SUPFAM" id="SSF46785">
    <property type="entry name" value="Winged helix' DNA-binding domain"/>
    <property type="match status" value="1"/>
</dbReference>
<dbReference type="Gene3D" id="1.10.357.10">
    <property type="entry name" value="Tetracycline Repressor, domain 2"/>
    <property type="match status" value="1"/>
</dbReference>
<evidence type="ECO:0000313" key="7">
    <source>
        <dbReference type="EMBL" id="AQU66726.1"/>
    </source>
</evidence>
<dbReference type="GO" id="GO:0045892">
    <property type="term" value="P:negative regulation of DNA-templated transcription"/>
    <property type="evidence" value="ECO:0007669"/>
    <property type="project" value="InterPro"/>
</dbReference>
<evidence type="ECO:0000256" key="3">
    <source>
        <dbReference type="ARBA" id="ARBA00023163"/>
    </source>
</evidence>
<dbReference type="RefSeq" id="WP_078075262.1">
    <property type="nucleotide sequence ID" value="NZ_CP018047.1"/>
</dbReference>
<proteinExistence type="predicted"/>
<dbReference type="Pfam" id="PF00440">
    <property type="entry name" value="TetR_N"/>
    <property type="match status" value="1"/>
</dbReference>
<dbReference type="InterPro" id="IPR036390">
    <property type="entry name" value="WH_DNA-bd_sf"/>
</dbReference>
<evidence type="ECO:0000313" key="8">
    <source>
        <dbReference type="Proteomes" id="UP000189677"/>
    </source>
</evidence>
<dbReference type="SUPFAM" id="SSF48498">
    <property type="entry name" value="Tetracyclin repressor-like, C-terminal domain"/>
    <property type="match status" value="1"/>
</dbReference>
<feature type="domain" description="HTH gntR-type" evidence="5">
    <location>
        <begin position="4"/>
        <end position="72"/>
    </location>
</feature>
<name>A0A1U9QR42_STRNV</name>
<dbReference type="Proteomes" id="UP000189677">
    <property type="component" value="Chromosome"/>
</dbReference>
<evidence type="ECO:0000259" key="6">
    <source>
        <dbReference type="PROSITE" id="PS50977"/>
    </source>
</evidence>
<dbReference type="PROSITE" id="PS50949">
    <property type="entry name" value="HTH_GNTR"/>
    <property type="match status" value="1"/>
</dbReference>
<keyword evidence="2 4" id="KW-0238">DNA-binding</keyword>
<dbReference type="Gene3D" id="1.10.10.60">
    <property type="entry name" value="Homeodomain-like"/>
    <property type="match status" value="1"/>
</dbReference>
<keyword evidence="3" id="KW-0804">Transcription</keyword>
<dbReference type="InterPro" id="IPR001647">
    <property type="entry name" value="HTH_TetR"/>
</dbReference>
<dbReference type="Pfam" id="PF02909">
    <property type="entry name" value="TetR_C_1"/>
    <property type="match status" value="1"/>
</dbReference>
<reference evidence="7 8" key="1">
    <citation type="submission" date="2016-11" db="EMBL/GenBank/DDBJ databases">
        <title>Complete genome sequence of Streptomyces niveus SCSIO 3406.</title>
        <authorList>
            <person name="Zhu Q."/>
            <person name="Cheng W."/>
            <person name="Song Y."/>
            <person name="Li Q."/>
            <person name="Ju J."/>
        </authorList>
    </citation>
    <scope>NUCLEOTIDE SEQUENCE [LARGE SCALE GENOMIC DNA]</scope>
    <source>
        <strain evidence="7 8">SCSIO 3406</strain>
    </source>
</reference>
<dbReference type="OrthoDB" id="2570341at2"/>
<evidence type="ECO:0000259" key="5">
    <source>
        <dbReference type="PROSITE" id="PS50949"/>
    </source>
</evidence>
<dbReference type="InterPro" id="IPR050679">
    <property type="entry name" value="Bact_HTH_transcr_reg"/>
</dbReference>
<dbReference type="KEGG" id="snw:BBN63_11185"/>
<dbReference type="GO" id="GO:0003700">
    <property type="term" value="F:DNA-binding transcription factor activity"/>
    <property type="evidence" value="ECO:0007669"/>
    <property type="project" value="InterPro"/>
</dbReference>
<keyword evidence="1" id="KW-0805">Transcription regulation</keyword>
<organism evidence="7 8">
    <name type="scientific">Streptomyces niveus</name>
    <name type="common">Streptomyces spheroides</name>
    <dbReference type="NCBI Taxonomy" id="193462"/>
    <lineage>
        <taxon>Bacteria</taxon>
        <taxon>Bacillati</taxon>
        <taxon>Actinomycetota</taxon>
        <taxon>Actinomycetes</taxon>
        <taxon>Kitasatosporales</taxon>
        <taxon>Streptomycetaceae</taxon>
        <taxon>Streptomyces</taxon>
    </lineage>
</organism>
<gene>
    <name evidence="7" type="ORF">BBN63_11185</name>
</gene>